<dbReference type="RefSeq" id="YP_009598917.1">
    <property type="nucleotide sequence ID" value="NC_041911.1"/>
</dbReference>
<name>A0A1L7N145_9CAUD</name>
<protein>
    <submittedName>
        <fullName evidence="1">Uncharacterized protein</fullName>
    </submittedName>
</protein>
<organism evidence="1 2">
    <name type="scientific">Ralstonia phage RP12</name>
    <dbReference type="NCBI Taxonomy" id="1923889"/>
    <lineage>
        <taxon>Viruses</taxon>
        <taxon>Duplodnaviria</taxon>
        <taxon>Heunggongvirae</taxon>
        <taxon>Uroviricota</taxon>
        <taxon>Caudoviricetes</taxon>
        <taxon>Chimalliviridae</taxon>
        <taxon>Ripduovirus</taxon>
        <taxon>Ripduovirus RP12</taxon>
    </lineage>
</organism>
<sequence length="115" mass="13447">MLFLMETRVNIGVNDKADETVRDGVLWVVADVKGEKKNLRVPVVIDRPFLIEHGLNYATWRRLKRQIEKMGINATHLELKIQGKRSSNHFCYKLDEYKEIYARGKGQPLWSEAYV</sequence>
<evidence type="ECO:0000313" key="1">
    <source>
        <dbReference type="EMBL" id="BAW19198.1"/>
    </source>
</evidence>
<dbReference type="EMBL" id="AP017924">
    <property type="protein sequence ID" value="BAW19198.1"/>
    <property type="molecule type" value="Genomic_DNA"/>
</dbReference>
<dbReference type="KEGG" id="vg:40074619"/>
<proteinExistence type="predicted"/>
<reference evidence="1 2" key="1">
    <citation type="submission" date="2016-12" db="EMBL/GenBank/DDBJ databases">
        <title>Characterization of two jumbo phages RP12 and RP31 infecting the phytopathogen Ralstonia solanacearum.</title>
        <authorList>
            <person name="Kawasaki T."/>
            <person name="Yoshikawa G."/>
            <person name="Ogata H."/>
            <person name="Yamada T."/>
        </authorList>
    </citation>
    <scope>NUCLEOTIDE SEQUENCE [LARGE SCALE GENOMIC DNA]</scope>
    <source>
        <strain evidence="1 2">RP12</strain>
    </source>
</reference>
<dbReference type="GeneID" id="40074619"/>
<evidence type="ECO:0000313" key="2">
    <source>
        <dbReference type="Proteomes" id="UP000222831"/>
    </source>
</evidence>
<dbReference type="Proteomes" id="UP000222831">
    <property type="component" value="Segment"/>
</dbReference>
<accession>A0A1L7N145</accession>
<keyword evidence="2" id="KW-1185">Reference proteome</keyword>